<reference evidence="3" key="1">
    <citation type="journal article" date="2016" name="Proc. Natl. Acad. Sci. U.S.A.">
        <title>Chromosome-level assembly of Arabidopsis thaliana Ler reveals the extent of translocation and inversion polymorphisms.</title>
        <authorList>
            <person name="Zapata L."/>
            <person name="Ding J."/>
            <person name="Willing E.M."/>
            <person name="Hartwig B."/>
            <person name="Bezdan D."/>
            <person name="Jiao W.B."/>
            <person name="Patel V."/>
            <person name="Velikkakam James G."/>
            <person name="Koornneef M."/>
            <person name="Ossowski S."/>
            <person name="Schneeberger K."/>
        </authorList>
    </citation>
    <scope>NUCLEOTIDE SEQUENCE [LARGE SCALE GENOMIC DNA]</scope>
    <source>
        <strain evidence="3">cv. Landsberg erecta</strain>
    </source>
</reference>
<feature type="compositionally biased region" description="Basic and acidic residues" evidence="1">
    <location>
        <begin position="98"/>
        <end position="108"/>
    </location>
</feature>
<evidence type="ECO:0000256" key="1">
    <source>
        <dbReference type="SAM" id="MobiDB-lite"/>
    </source>
</evidence>
<feature type="compositionally biased region" description="Basic residues" evidence="1">
    <location>
        <begin position="88"/>
        <end position="97"/>
    </location>
</feature>
<accession>A0A178VLF1</accession>
<dbReference type="Proteomes" id="UP000078284">
    <property type="component" value="Chromosome 3"/>
</dbReference>
<sequence>MKNTKAKLITLVLGFLFLMMMMTMNFPHTYDGVKHVKLMLYSKTYKWKYRCRWIQIWRFWSYSERKRTSLDGTKDKKYKTNRFGNKEKIKKRPSLHRFSKENRSSNEE</sequence>
<evidence type="ECO:0000313" key="2">
    <source>
        <dbReference type="EMBL" id="OAP05863.1"/>
    </source>
</evidence>
<organism evidence="2 3">
    <name type="scientific">Arabidopsis thaliana</name>
    <name type="common">Mouse-ear cress</name>
    <dbReference type="NCBI Taxonomy" id="3702"/>
    <lineage>
        <taxon>Eukaryota</taxon>
        <taxon>Viridiplantae</taxon>
        <taxon>Streptophyta</taxon>
        <taxon>Embryophyta</taxon>
        <taxon>Tracheophyta</taxon>
        <taxon>Spermatophyta</taxon>
        <taxon>Magnoliopsida</taxon>
        <taxon>eudicotyledons</taxon>
        <taxon>Gunneridae</taxon>
        <taxon>Pentapetalae</taxon>
        <taxon>rosids</taxon>
        <taxon>malvids</taxon>
        <taxon>Brassicales</taxon>
        <taxon>Brassicaceae</taxon>
        <taxon>Camelineae</taxon>
        <taxon>Arabidopsis</taxon>
    </lineage>
</organism>
<gene>
    <name evidence="2" type="ordered locus">AXX17_At3g01450</name>
</gene>
<comment type="caution">
    <text evidence="2">The sequence shown here is derived from an EMBL/GenBank/DDBJ whole genome shotgun (WGS) entry which is preliminary data.</text>
</comment>
<name>A0A178VLF1_ARATH</name>
<protein>
    <submittedName>
        <fullName evidence="2">Uncharacterized protein</fullName>
    </submittedName>
</protein>
<dbReference type="AlphaFoldDB" id="A0A178VLF1"/>
<dbReference type="EMBL" id="LUHQ01000003">
    <property type="protein sequence ID" value="OAP05863.1"/>
    <property type="molecule type" value="Genomic_DNA"/>
</dbReference>
<feature type="region of interest" description="Disordered" evidence="1">
    <location>
        <begin position="71"/>
        <end position="108"/>
    </location>
</feature>
<evidence type="ECO:0000313" key="3">
    <source>
        <dbReference type="Proteomes" id="UP000078284"/>
    </source>
</evidence>
<proteinExistence type="predicted"/>